<evidence type="ECO:0000313" key="2">
    <source>
        <dbReference type="Proteomes" id="UP000828251"/>
    </source>
</evidence>
<proteinExistence type="predicted"/>
<gene>
    <name evidence="1" type="ORF">J1N35_028662</name>
</gene>
<dbReference type="EMBL" id="JAIQCV010000009">
    <property type="protein sequence ID" value="KAH1063675.1"/>
    <property type="molecule type" value="Genomic_DNA"/>
</dbReference>
<evidence type="ECO:0000313" key="1">
    <source>
        <dbReference type="EMBL" id="KAH1063675.1"/>
    </source>
</evidence>
<name>A0A9D3UWG1_9ROSI</name>
<reference evidence="1 2" key="1">
    <citation type="journal article" date="2021" name="Plant Biotechnol. J.">
        <title>Multi-omics assisted identification of the key and species-specific regulatory components of drought-tolerant mechanisms in Gossypium stocksii.</title>
        <authorList>
            <person name="Yu D."/>
            <person name="Ke L."/>
            <person name="Zhang D."/>
            <person name="Wu Y."/>
            <person name="Sun Y."/>
            <person name="Mei J."/>
            <person name="Sun J."/>
            <person name="Sun Y."/>
        </authorList>
    </citation>
    <scope>NUCLEOTIDE SEQUENCE [LARGE SCALE GENOMIC DNA]</scope>
    <source>
        <strain evidence="2">cv. E1</strain>
        <tissue evidence="1">Leaf</tissue>
    </source>
</reference>
<keyword evidence="2" id="KW-1185">Reference proteome</keyword>
<comment type="caution">
    <text evidence="1">The sequence shown here is derived from an EMBL/GenBank/DDBJ whole genome shotgun (WGS) entry which is preliminary data.</text>
</comment>
<dbReference type="AlphaFoldDB" id="A0A9D3UWG1"/>
<sequence length="131" mass="15086">MVELMRMMQEIFEALPLKKEDTSDVHNSDHENPCVIDNHNEIHGENQFELVTEDYEDELNIIEMVSKTIDITTDLTVKDMYVPNTLKFNRRGQNRVGVTTRNLRVVTPITSSRTQATQLDVAKKHLCVATK</sequence>
<protein>
    <submittedName>
        <fullName evidence="1">Uncharacterized protein</fullName>
    </submittedName>
</protein>
<dbReference type="Proteomes" id="UP000828251">
    <property type="component" value="Unassembled WGS sequence"/>
</dbReference>
<accession>A0A9D3UWG1</accession>
<organism evidence="1 2">
    <name type="scientific">Gossypium stocksii</name>
    <dbReference type="NCBI Taxonomy" id="47602"/>
    <lineage>
        <taxon>Eukaryota</taxon>
        <taxon>Viridiplantae</taxon>
        <taxon>Streptophyta</taxon>
        <taxon>Embryophyta</taxon>
        <taxon>Tracheophyta</taxon>
        <taxon>Spermatophyta</taxon>
        <taxon>Magnoliopsida</taxon>
        <taxon>eudicotyledons</taxon>
        <taxon>Gunneridae</taxon>
        <taxon>Pentapetalae</taxon>
        <taxon>rosids</taxon>
        <taxon>malvids</taxon>
        <taxon>Malvales</taxon>
        <taxon>Malvaceae</taxon>
        <taxon>Malvoideae</taxon>
        <taxon>Gossypium</taxon>
    </lineage>
</organism>